<dbReference type="PROSITE" id="PS51186">
    <property type="entry name" value="GNAT"/>
    <property type="match status" value="1"/>
</dbReference>
<proteinExistence type="predicted"/>
<evidence type="ECO:0000259" key="3">
    <source>
        <dbReference type="PROSITE" id="PS51186"/>
    </source>
</evidence>
<dbReference type="Proteomes" id="UP000265725">
    <property type="component" value="Chromosome"/>
</dbReference>
<dbReference type="InterPro" id="IPR000182">
    <property type="entry name" value="GNAT_dom"/>
</dbReference>
<keyword evidence="2" id="KW-0012">Acyltransferase</keyword>
<dbReference type="KEGG" id="paek:D3873_12165"/>
<protein>
    <submittedName>
        <fullName evidence="4">GNAT family N-acetyltransferase</fullName>
    </submittedName>
</protein>
<dbReference type="Gene3D" id="3.40.630.30">
    <property type="match status" value="1"/>
</dbReference>
<feature type="domain" description="N-acetyltransferase" evidence="3">
    <location>
        <begin position="3"/>
        <end position="171"/>
    </location>
</feature>
<dbReference type="OrthoDB" id="7205533at2"/>
<reference evidence="5" key="1">
    <citation type="submission" date="2018-09" db="EMBL/GenBank/DDBJ databases">
        <authorList>
            <person name="Zhu H."/>
        </authorList>
    </citation>
    <scope>NUCLEOTIDE SEQUENCE [LARGE SCALE GENOMIC DNA]</scope>
    <source>
        <strain evidence="5">K2R23-3</strain>
    </source>
</reference>
<dbReference type="GO" id="GO:0016747">
    <property type="term" value="F:acyltransferase activity, transferring groups other than amino-acyl groups"/>
    <property type="evidence" value="ECO:0007669"/>
    <property type="project" value="InterPro"/>
</dbReference>
<sequence>MNISIRSCTMNDLYALQTLGILTYDETFRAHNTDVIMKEYLDAAFHLNKLKRELENDNSGFYFASVDDKLAGYLKVNVGAGQTEDMGEDTLEIERIYVLQEFQKHGVGKLLYQKALDIANENEKKKIWLGVWENNFNALAFYNKLGFVRHSSHSFFMGDDEQLDYIMLKEI</sequence>
<dbReference type="SUPFAM" id="SSF55729">
    <property type="entry name" value="Acyl-CoA N-acyltransferases (Nat)"/>
    <property type="match status" value="1"/>
</dbReference>
<dbReference type="CDD" id="cd04301">
    <property type="entry name" value="NAT_SF"/>
    <property type="match status" value="1"/>
</dbReference>
<name>A0A385YY48_9BACL</name>
<keyword evidence="5" id="KW-1185">Reference proteome</keyword>
<dbReference type="AlphaFoldDB" id="A0A385YY48"/>
<gene>
    <name evidence="4" type="ORF">D3873_12165</name>
</gene>
<dbReference type="Pfam" id="PF00583">
    <property type="entry name" value="Acetyltransf_1"/>
    <property type="match status" value="1"/>
</dbReference>
<evidence type="ECO:0000256" key="2">
    <source>
        <dbReference type="ARBA" id="ARBA00023315"/>
    </source>
</evidence>
<evidence type="ECO:0000313" key="4">
    <source>
        <dbReference type="EMBL" id="AYC30548.1"/>
    </source>
</evidence>
<accession>A0A385YY48</accession>
<evidence type="ECO:0000256" key="1">
    <source>
        <dbReference type="ARBA" id="ARBA00022679"/>
    </source>
</evidence>
<dbReference type="PANTHER" id="PTHR42919">
    <property type="entry name" value="N-ALPHA-ACETYLTRANSFERASE"/>
    <property type="match status" value="1"/>
</dbReference>
<dbReference type="RefSeq" id="WP_119884265.1">
    <property type="nucleotide sequence ID" value="NZ_CP032418.1"/>
</dbReference>
<dbReference type="InterPro" id="IPR016181">
    <property type="entry name" value="Acyl_CoA_acyltransferase"/>
</dbReference>
<dbReference type="InterPro" id="IPR051556">
    <property type="entry name" value="N-term/lysine_N-AcTrnsfr"/>
</dbReference>
<keyword evidence="1 4" id="KW-0808">Transferase</keyword>
<dbReference type="EMBL" id="CP032418">
    <property type="protein sequence ID" value="AYC30548.1"/>
    <property type="molecule type" value="Genomic_DNA"/>
</dbReference>
<organism evidence="4 5">
    <name type="scientific">Paenisporosarcina cavernae</name>
    <dbReference type="NCBI Taxonomy" id="2320858"/>
    <lineage>
        <taxon>Bacteria</taxon>
        <taxon>Bacillati</taxon>
        <taxon>Bacillota</taxon>
        <taxon>Bacilli</taxon>
        <taxon>Bacillales</taxon>
        <taxon>Caryophanaceae</taxon>
        <taxon>Paenisporosarcina</taxon>
    </lineage>
</organism>
<evidence type="ECO:0000313" key="5">
    <source>
        <dbReference type="Proteomes" id="UP000265725"/>
    </source>
</evidence>
<dbReference type="PANTHER" id="PTHR42919:SF8">
    <property type="entry name" value="N-ALPHA-ACETYLTRANSFERASE 50"/>
    <property type="match status" value="1"/>
</dbReference>